<dbReference type="Gene3D" id="1.10.630.10">
    <property type="entry name" value="Cytochrome P450"/>
    <property type="match status" value="1"/>
</dbReference>
<gene>
    <name evidence="11" type="ORF">I316_05853</name>
</gene>
<dbReference type="STRING" id="1296120.A0A1B9GN47"/>
<keyword evidence="10" id="KW-1133">Transmembrane helix</keyword>
<evidence type="ECO:0000256" key="8">
    <source>
        <dbReference type="ARBA" id="ARBA00023033"/>
    </source>
</evidence>
<keyword evidence="6" id="KW-0560">Oxidoreductase</keyword>
<reference evidence="11 12" key="1">
    <citation type="submission" date="2013-07" db="EMBL/GenBank/DDBJ databases">
        <title>The Genome Sequence of Cryptococcus heveanensis BCC8398.</title>
        <authorList>
            <consortium name="The Broad Institute Genome Sequencing Platform"/>
            <person name="Cuomo C."/>
            <person name="Litvintseva A."/>
            <person name="Chen Y."/>
            <person name="Heitman J."/>
            <person name="Sun S."/>
            <person name="Springer D."/>
            <person name="Dromer F."/>
            <person name="Young S.K."/>
            <person name="Zeng Q."/>
            <person name="Gargeya S."/>
            <person name="Fitzgerald M."/>
            <person name="Abouelleil A."/>
            <person name="Alvarado L."/>
            <person name="Berlin A.M."/>
            <person name="Chapman S.B."/>
            <person name="Dewar J."/>
            <person name="Goldberg J."/>
            <person name="Griggs A."/>
            <person name="Gujja S."/>
            <person name="Hansen M."/>
            <person name="Howarth C."/>
            <person name="Imamovic A."/>
            <person name="Larimer J."/>
            <person name="McCowan C."/>
            <person name="Murphy C."/>
            <person name="Pearson M."/>
            <person name="Priest M."/>
            <person name="Roberts A."/>
            <person name="Saif S."/>
            <person name="Shea T."/>
            <person name="Sykes S."/>
            <person name="Wortman J."/>
            <person name="Nusbaum C."/>
            <person name="Birren B."/>
        </authorList>
    </citation>
    <scope>NUCLEOTIDE SEQUENCE [LARGE SCALE GENOMIC DNA]</scope>
    <source>
        <strain evidence="11 12">BCC8398</strain>
    </source>
</reference>
<proteinExistence type="inferred from homology"/>
<protein>
    <recommendedName>
        <fullName evidence="13">Cytochrome P450</fullName>
    </recommendedName>
</protein>
<dbReference type="GO" id="GO:0004497">
    <property type="term" value="F:monooxygenase activity"/>
    <property type="evidence" value="ECO:0007669"/>
    <property type="project" value="UniProtKB-KW"/>
</dbReference>
<evidence type="ECO:0000256" key="6">
    <source>
        <dbReference type="ARBA" id="ARBA00023002"/>
    </source>
</evidence>
<dbReference type="PRINTS" id="PR00465">
    <property type="entry name" value="EP450IV"/>
</dbReference>
<dbReference type="AlphaFoldDB" id="A0A1B9GN47"/>
<dbReference type="Pfam" id="PF00067">
    <property type="entry name" value="p450"/>
    <property type="match status" value="1"/>
</dbReference>
<dbReference type="Proteomes" id="UP000092666">
    <property type="component" value="Unassembled WGS sequence"/>
</dbReference>
<dbReference type="InterPro" id="IPR050121">
    <property type="entry name" value="Cytochrome_P450_monoxygenase"/>
</dbReference>
<accession>A0A1B9GN47</accession>
<dbReference type="CDD" id="cd11069">
    <property type="entry name" value="CYP_FUM15-like"/>
    <property type="match status" value="1"/>
</dbReference>
<feature type="binding site" description="axial binding residue" evidence="9">
    <location>
        <position position="522"/>
    </location>
    <ligand>
        <name>heme</name>
        <dbReference type="ChEBI" id="CHEBI:30413"/>
    </ligand>
    <ligandPart>
        <name>Fe</name>
        <dbReference type="ChEBI" id="CHEBI:18248"/>
    </ligandPart>
</feature>
<evidence type="ECO:0000256" key="3">
    <source>
        <dbReference type="ARBA" id="ARBA00010617"/>
    </source>
</evidence>
<keyword evidence="8" id="KW-0503">Monooxygenase</keyword>
<evidence type="ECO:0000256" key="7">
    <source>
        <dbReference type="ARBA" id="ARBA00023004"/>
    </source>
</evidence>
<keyword evidence="7 9" id="KW-0408">Iron</keyword>
<keyword evidence="10" id="KW-0812">Transmembrane</keyword>
<dbReference type="PANTHER" id="PTHR24305">
    <property type="entry name" value="CYTOCHROME P450"/>
    <property type="match status" value="1"/>
</dbReference>
<evidence type="ECO:0000256" key="10">
    <source>
        <dbReference type="SAM" id="Phobius"/>
    </source>
</evidence>
<evidence type="ECO:0000256" key="5">
    <source>
        <dbReference type="ARBA" id="ARBA00022723"/>
    </source>
</evidence>
<keyword evidence="12" id="KW-1185">Reference proteome</keyword>
<comment type="cofactor">
    <cofactor evidence="1 9">
        <name>heme</name>
        <dbReference type="ChEBI" id="CHEBI:30413"/>
    </cofactor>
</comment>
<keyword evidence="5 9" id="KW-0479">Metal-binding</keyword>
<dbReference type="PANTHER" id="PTHR24305:SF166">
    <property type="entry name" value="CYTOCHROME P450 12A4, MITOCHONDRIAL-RELATED"/>
    <property type="match status" value="1"/>
</dbReference>
<dbReference type="SUPFAM" id="SSF48264">
    <property type="entry name" value="Cytochrome P450"/>
    <property type="match status" value="1"/>
</dbReference>
<evidence type="ECO:0008006" key="13">
    <source>
        <dbReference type="Google" id="ProtNLM"/>
    </source>
</evidence>
<sequence length="585" mass="64986">MTIKSTLDTLPLLPPIVHSSAIASNAVYTVEAIGLALVGLFLYLYTYRAWTLSYKNLRGPPAEHILWGNVPTFLRAPPNAPHGEWMKVYGPTFRYRIILGTNRFFTADPVALSYILGHGDLFPKPERTRKGMEDMLGNGVLVAEGHDHKRQRKVLNPSFSPAAVRGMMPIFYDKAYQLRDKFFSLIEGDPEDLGTNGEILSPTPPKEIDIVPGTKKIDVLSWLGKTTLDVIGLAGFNYDFRALEDPKNELADAYRKMFGASMEITVGAIIQAIVPFMRHIPTKRVRTVKESRDVTRRIGQRLIEEKKKAISSVHAGGRQLEKNEDIGNDLLSILIKANMAADLRPDQKMTDEEVLAQITTFMLAGNETSSTALTWILYELAKDPDAQKRLRDEVAGVPDERPSLETLNSLPYLDAVIREVLRLCAPAPSTMRECAQDVVVPLGTPVKGRDGKMIENVRLTKGTAMLIPILNVNTSPDIWGPDAAVFNPDRFLKSDDPSSTSANVIPGVWGNLLTFLGGTRNCIGYRFALAEIKVILFVLIRGFEFEELRSKPEIERKSSVVMRPRVVGEEKAGLQMPLLVRPVSA</sequence>
<reference evidence="12" key="2">
    <citation type="submission" date="2013-12" db="EMBL/GenBank/DDBJ databases">
        <title>Evolution of pathogenesis and genome organization in the Tremellales.</title>
        <authorList>
            <person name="Cuomo C."/>
            <person name="Litvintseva A."/>
            <person name="Heitman J."/>
            <person name="Chen Y."/>
            <person name="Sun S."/>
            <person name="Springer D."/>
            <person name="Dromer F."/>
            <person name="Young S."/>
            <person name="Zeng Q."/>
            <person name="Chapman S."/>
            <person name="Gujja S."/>
            <person name="Saif S."/>
            <person name="Birren B."/>
        </authorList>
    </citation>
    <scope>NUCLEOTIDE SEQUENCE [LARGE SCALE GENOMIC DNA]</scope>
    <source>
        <strain evidence="12">BCC8398</strain>
    </source>
</reference>
<dbReference type="GO" id="GO:0020037">
    <property type="term" value="F:heme binding"/>
    <property type="evidence" value="ECO:0007669"/>
    <property type="project" value="InterPro"/>
</dbReference>
<evidence type="ECO:0000256" key="9">
    <source>
        <dbReference type="PIRSR" id="PIRSR602403-1"/>
    </source>
</evidence>
<evidence type="ECO:0000313" key="11">
    <source>
        <dbReference type="EMBL" id="OCF32427.1"/>
    </source>
</evidence>
<dbReference type="GO" id="GO:0016705">
    <property type="term" value="F:oxidoreductase activity, acting on paired donors, with incorporation or reduction of molecular oxygen"/>
    <property type="evidence" value="ECO:0007669"/>
    <property type="project" value="InterPro"/>
</dbReference>
<evidence type="ECO:0000313" key="12">
    <source>
        <dbReference type="Proteomes" id="UP000092666"/>
    </source>
</evidence>
<comment type="pathway">
    <text evidence="2">Secondary metabolite biosynthesis.</text>
</comment>
<keyword evidence="4 9" id="KW-0349">Heme</keyword>
<dbReference type="OrthoDB" id="1470350at2759"/>
<comment type="similarity">
    <text evidence="3">Belongs to the cytochrome P450 family.</text>
</comment>
<dbReference type="GO" id="GO:0005506">
    <property type="term" value="F:iron ion binding"/>
    <property type="evidence" value="ECO:0007669"/>
    <property type="project" value="InterPro"/>
</dbReference>
<dbReference type="InterPro" id="IPR036396">
    <property type="entry name" value="Cyt_P450_sf"/>
</dbReference>
<evidence type="ECO:0000256" key="2">
    <source>
        <dbReference type="ARBA" id="ARBA00005179"/>
    </source>
</evidence>
<name>A0A1B9GN47_9TREE</name>
<evidence type="ECO:0000256" key="4">
    <source>
        <dbReference type="ARBA" id="ARBA00022617"/>
    </source>
</evidence>
<feature type="transmembrane region" description="Helical" evidence="10">
    <location>
        <begin position="20"/>
        <end position="45"/>
    </location>
</feature>
<keyword evidence="10" id="KW-0472">Membrane</keyword>
<dbReference type="InterPro" id="IPR001128">
    <property type="entry name" value="Cyt_P450"/>
</dbReference>
<evidence type="ECO:0000256" key="1">
    <source>
        <dbReference type="ARBA" id="ARBA00001971"/>
    </source>
</evidence>
<organism evidence="11 12">
    <name type="scientific">Kwoniella heveanensis BCC8398</name>
    <dbReference type="NCBI Taxonomy" id="1296120"/>
    <lineage>
        <taxon>Eukaryota</taxon>
        <taxon>Fungi</taxon>
        <taxon>Dikarya</taxon>
        <taxon>Basidiomycota</taxon>
        <taxon>Agaricomycotina</taxon>
        <taxon>Tremellomycetes</taxon>
        <taxon>Tremellales</taxon>
        <taxon>Cryptococcaceae</taxon>
        <taxon>Kwoniella</taxon>
    </lineage>
</organism>
<dbReference type="InterPro" id="IPR002403">
    <property type="entry name" value="Cyt_P450_E_grp-IV"/>
</dbReference>
<dbReference type="PRINTS" id="PR00385">
    <property type="entry name" value="P450"/>
</dbReference>
<dbReference type="EMBL" id="KI669508">
    <property type="protein sequence ID" value="OCF32427.1"/>
    <property type="molecule type" value="Genomic_DNA"/>
</dbReference>